<dbReference type="RefSeq" id="WP_036685181.1">
    <property type="nucleotide sequence ID" value="NZ_MKQL01000025.1"/>
</dbReference>
<evidence type="ECO:0000313" key="4">
    <source>
        <dbReference type="Proteomes" id="UP000187465"/>
    </source>
</evidence>
<keyword evidence="2" id="KW-1133">Transmembrane helix</keyword>
<comment type="caution">
    <text evidence="3">The sequence shown here is derived from an EMBL/GenBank/DDBJ whole genome shotgun (WGS) entry which is preliminary data.</text>
</comment>
<organism evidence="3 4">
    <name type="scientific">Paenibacillus odorifer</name>
    <dbReference type="NCBI Taxonomy" id="189426"/>
    <lineage>
        <taxon>Bacteria</taxon>
        <taxon>Bacillati</taxon>
        <taxon>Bacillota</taxon>
        <taxon>Bacilli</taxon>
        <taxon>Bacillales</taxon>
        <taxon>Paenibacillaceae</taxon>
        <taxon>Paenibacillus</taxon>
    </lineage>
</organism>
<gene>
    <name evidence="3" type="ORF">BJP51_20585</name>
</gene>
<dbReference type="Proteomes" id="UP000187465">
    <property type="component" value="Unassembled WGS sequence"/>
</dbReference>
<dbReference type="AlphaFoldDB" id="A0A1R0X6J0"/>
<name>A0A1R0X6J0_9BACL</name>
<feature type="transmembrane region" description="Helical" evidence="2">
    <location>
        <begin position="64"/>
        <end position="84"/>
    </location>
</feature>
<feature type="transmembrane region" description="Helical" evidence="2">
    <location>
        <begin position="90"/>
        <end position="107"/>
    </location>
</feature>
<feature type="transmembrane region" description="Helical" evidence="2">
    <location>
        <begin position="32"/>
        <end position="52"/>
    </location>
</feature>
<evidence type="ECO:0000256" key="1">
    <source>
        <dbReference type="SAM" id="MobiDB-lite"/>
    </source>
</evidence>
<feature type="transmembrane region" description="Helical" evidence="2">
    <location>
        <begin position="220"/>
        <end position="240"/>
    </location>
</feature>
<proteinExistence type="predicted"/>
<dbReference type="EMBL" id="MKQP01000026">
    <property type="protein sequence ID" value="OMD30210.1"/>
    <property type="molecule type" value="Genomic_DNA"/>
</dbReference>
<reference evidence="3 4" key="1">
    <citation type="submission" date="2016-10" db="EMBL/GenBank/DDBJ databases">
        <title>Paenibacillus species isolates.</title>
        <authorList>
            <person name="Beno S.M."/>
        </authorList>
    </citation>
    <scope>NUCLEOTIDE SEQUENCE [LARGE SCALE GENOMIC DNA]</scope>
    <source>
        <strain evidence="3 4">FSL H7-0604</strain>
    </source>
</reference>
<accession>A0A1R0X6J0</accession>
<keyword evidence="2" id="KW-0472">Membrane</keyword>
<protein>
    <submittedName>
        <fullName evidence="3">Uncharacterized protein</fullName>
    </submittedName>
</protein>
<evidence type="ECO:0000256" key="2">
    <source>
        <dbReference type="SAM" id="Phobius"/>
    </source>
</evidence>
<feature type="transmembrane region" description="Helical" evidence="2">
    <location>
        <begin position="260"/>
        <end position="278"/>
    </location>
</feature>
<feature type="compositionally biased region" description="Polar residues" evidence="1">
    <location>
        <begin position="395"/>
        <end position="410"/>
    </location>
</feature>
<sequence>MSGLDIRRQPPTSGKPVYKHEYERTAFDYTTIVFAYVFAPVGFILAAIRLLSTHSKRQRKASNINLFYHACMGAFVELAIYFIISKLLGQIDYVALLIRLVIIYALFRIPAIKLSVRAVGWREGFTYLCNDYIALVLVDGIRHIGSLSDIRGFSEENVREVLEYLKDQGVLSPDIVYYEGRVDNPFVKLPPKLIYSKRAQALVRAPENNLRYRNKRDRTVFDRIIMAIAYLFAPLGFVLAMLRFVSTHYKNERKSFNYKLLYHVCMGAFMELAVLFAVGTYKGDFKWFTLLIILVVLYLIFIIPADSFAGRATFATENFDFLCKKYLMLIIVDDVRHIGNLADITKQSEDDVRRDLRYLVRWGLLASDLVYYEGRVKLLDKQPPNLVHPDRAQPSAASENQPSSGRQSLPENRPKPPVQLPKSIICPSCGAKSRVLPGQDKICDYCGTTIPYS</sequence>
<keyword evidence="2" id="KW-0812">Transmembrane</keyword>
<evidence type="ECO:0000313" key="3">
    <source>
        <dbReference type="EMBL" id="OMD30210.1"/>
    </source>
</evidence>
<feature type="region of interest" description="Disordered" evidence="1">
    <location>
        <begin position="383"/>
        <end position="419"/>
    </location>
</feature>
<feature type="transmembrane region" description="Helical" evidence="2">
    <location>
        <begin position="285"/>
        <end position="303"/>
    </location>
</feature>